<dbReference type="Pfam" id="PF09388">
    <property type="entry name" value="SpoOE-like"/>
    <property type="match status" value="1"/>
</dbReference>
<evidence type="ECO:0000313" key="1">
    <source>
        <dbReference type="EMBL" id="TDX52373.1"/>
    </source>
</evidence>
<reference evidence="1 2" key="1">
    <citation type="submission" date="2019-03" db="EMBL/GenBank/DDBJ databases">
        <title>Subsurface microbial communities from deep shales in Ohio and West Virginia, USA.</title>
        <authorList>
            <person name="Wrighton K."/>
        </authorList>
    </citation>
    <scope>NUCLEOTIDE SEQUENCE [LARGE SCALE GENOMIC DNA]</scope>
    <source>
        <strain evidence="1 2">MSL 6dP</strain>
    </source>
</reference>
<dbReference type="STRING" id="926561.GCA_000379025_01396"/>
<dbReference type="InterPro" id="IPR036638">
    <property type="entry name" value="HLH_DNA-bd_sf"/>
</dbReference>
<name>A0A4R8H233_9FIRM</name>
<comment type="caution">
    <text evidence="1">The sequence shown here is derived from an EMBL/GenBank/DDBJ whole genome shotgun (WGS) entry which is preliminary data.</text>
</comment>
<dbReference type="InterPro" id="IPR018540">
    <property type="entry name" value="Spo0E-like"/>
</dbReference>
<gene>
    <name evidence="1" type="ORF">C7959_10781</name>
</gene>
<dbReference type="GO" id="GO:0043937">
    <property type="term" value="P:regulation of sporulation"/>
    <property type="evidence" value="ECO:0007669"/>
    <property type="project" value="InterPro"/>
</dbReference>
<dbReference type="InterPro" id="IPR037208">
    <property type="entry name" value="Spo0E-like_sf"/>
</dbReference>
<protein>
    <submittedName>
        <fullName evidence="1">Spo0E like sporulation regulatory protein</fullName>
    </submittedName>
</protein>
<dbReference type="SUPFAM" id="SSF140500">
    <property type="entry name" value="BAS1536-like"/>
    <property type="match status" value="1"/>
</dbReference>
<sequence>MIDISKEINAKIEKLRQEMVAARLKYNSSDHPKVIKLSLELDNLINIYTKFYDSGLYFYS</sequence>
<evidence type="ECO:0000313" key="2">
    <source>
        <dbReference type="Proteomes" id="UP000295832"/>
    </source>
</evidence>
<organism evidence="1 2">
    <name type="scientific">Orenia marismortui</name>
    <dbReference type="NCBI Taxonomy" id="46469"/>
    <lineage>
        <taxon>Bacteria</taxon>
        <taxon>Bacillati</taxon>
        <taxon>Bacillota</taxon>
        <taxon>Clostridia</taxon>
        <taxon>Halanaerobiales</taxon>
        <taxon>Halobacteroidaceae</taxon>
        <taxon>Orenia</taxon>
    </lineage>
</organism>
<accession>A0A4R8H233</accession>
<keyword evidence="2" id="KW-1185">Reference proteome</keyword>
<dbReference type="RefSeq" id="WP_018248579.1">
    <property type="nucleotide sequence ID" value="NZ_SOEG01000007.1"/>
</dbReference>
<dbReference type="EMBL" id="SOEG01000007">
    <property type="protein sequence ID" value="TDX52373.1"/>
    <property type="molecule type" value="Genomic_DNA"/>
</dbReference>
<dbReference type="GO" id="GO:0046983">
    <property type="term" value="F:protein dimerization activity"/>
    <property type="evidence" value="ECO:0007669"/>
    <property type="project" value="InterPro"/>
</dbReference>
<dbReference type="Proteomes" id="UP000295832">
    <property type="component" value="Unassembled WGS sequence"/>
</dbReference>
<dbReference type="Gene3D" id="4.10.280.10">
    <property type="entry name" value="Helix-loop-helix DNA-binding domain"/>
    <property type="match status" value="1"/>
</dbReference>
<proteinExistence type="predicted"/>
<dbReference type="AlphaFoldDB" id="A0A4R8H233"/>